<evidence type="ECO:0000313" key="3">
    <source>
        <dbReference type="Proteomes" id="UP001519460"/>
    </source>
</evidence>
<accession>A0ABD0LVR9</accession>
<dbReference type="EMBL" id="JACVVK020000019">
    <property type="protein sequence ID" value="KAK7503590.1"/>
    <property type="molecule type" value="Genomic_DNA"/>
</dbReference>
<reference evidence="2 3" key="1">
    <citation type="journal article" date="2023" name="Sci. Data">
        <title>Genome assembly of the Korean intertidal mud-creeper Batillaria attramentaria.</title>
        <authorList>
            <person name="Patra A.K."/>
            <person name="Ho P.T."/>
            <person name="Jun S."/>
            <person name="Lee S.J."/>
            <person name="Kim Y."/>
            <person name="Won Y.J."/>
        </authorList>
    </citation>
    <scope>NUCLEOTIDE SEQUENCE [LARGE SCALE GENOMIC DNA]</scope>
    <source>
        <strain evidence="2">Wonlab-2016</strain>
    </source>
</reference>
<feature type="region of interest" description="Disordered" evidence="1">
    <location>
        <begin position="1"/>
        <end position="44"/>
    </location>
</feature>
<gene>
    <name evidence="2" type="ORF">BaRGS_00005129</name>
</gene>
<evidence type="ECO:0000313" key="2">
    <source>
        <dbReference type="EMBL" id="KAK7503590.1"/>
    </source>
</evidence>
<keyword evidence="3" id="KW-1185">Reference proteome</keyword>
<comment type="caution">
    <text evidence="2">The sequence shown here is derived from an EMBL/GenBank/DDBJ whole genome shotgun (WGS) entry which is preliminary data.</text>
</comment>
<dbReference type="AlphaFoldDB" id="A0ABD0LVR9"/>
<dbReference type="Proteomes" id="UP001519460">
    <property type="component" value="Unassembled WGS sequence"/>
</dbReference>
<protein>
    <submittedName>
        <fullName evidence="2">Uncharacterized protein</fullName>
    </submittedName>
</protein>
<proteinExistence type="predicted"/>
<evidence type="ECO:0000256" key="1">
    <source>
        <dbReference type="SAM" id="MobiDB-lite"/>
    </source>
</evidence>
<name>A0ABD0LVR9_9CAEN</name>
<sequence length="83" mass="9181">MRNSKHGGEVRNLGSPNTDRTFYGARRKEDQRQAPGIPTTPSRPLGICLLRTEVQQLLDTGEEVQDLSVLGTHIADWLANLSP</sequence>
<organism evidence="2 3">
    <name type="scientific">Batillaria attramentaria</name>
    <dbReference type="NCBI Taxonomy" id="370345"/>
    <lineage>
        <taxon>Eukaryota</taxon>
        <taxon>Metazoa</taxon>
        <taxon>Spiralia</taxon>
        <taxon>Lophotrochozoa</taxon>
        <taxon>Mollusca</taxon>
        <taxon>Gastropoda</taxon>
        <taxon>Caenogastropoda</taxon>
        <taxon>Sorbeoconcha</taxon>
        <taxon>Cerithioidea</taxon>
        <taxon>Batillariidae</taxon>
        <taxon>Batillaria</taxon>
    </lineage>
</organism>